<organism evidence="2 3">
    <name type="scientific">Sinorhizobium phage phiM7</name>
    <dbReference type="NCBI Taxonomy" id="1647403"/>
    <lineage>
        <taxon>Viruses</taxon>
        <taxon>Duplodnaviria</taxon>
        <taxon>Heunggongvirae</taxon>
        <taxon>Uroviricota</taxon>
        <taxon>Caudoviricetes</taxon>
        <taxon>Emdodecavirus</taxon>
        <taxon>Emdodecavirus M7</taxon>
    </lineage>
</organism>
<evidence type="ECO:0000256" key="1">
    <source>
        <dbReference type="SAM" id="Phobius"/>
    </source>
</evidence>
<sequence length="35" mass="3712">MKKVAVDFVMIAAVLAGLGFYVAIQMAEIIKISAV</sequence>
<protein>
    <recommendedName>
        <fullName evidence="4">Transmembrane protein</fullName>
    </recommendedName>
</protein>
<dbReference type="EMBL" id="KR052480">
    <property type="protein sequence ID" value="AKF12859.1"/>
    <property type="molecule type" value="Genomic_DNA"/>
</dbReference>
<evidence type="ECO:0000313" key="2">
    <source>
        <dbReference type="EMBL" id="AKF12859.1"/>
    </source>
</evidence>
<proteinExistence type="predicted"/>
<reference evidence="2 3" key="1">
    <citation type="submission" date="2015-04" db="EMBL/GenBank/DDBJ databases">
        <authorList>
            <person name="Schouten J.T."/>
            <person name="Crockett J.T."/>
            <person name="Hodson T.S."/>
            <person name="Hyde J.R."/>
            <person name="Smith T.A."/>
            <person name="Merrill B.D."/>
            <person name="Crook M.B."/>
            <person name="Griffitts J.S."/>
            <person name="Burnett S.H."/>
            <person name="Grose J.H."/>
            <person name="Breakwell D.P."/>
        </authorList>
    </citation>
    <scope>NUCLEOTIDE SEQUENCE [LARGE SCALE GENOMIC DNA]</scope>
</reference>
<feature type="transmembrane region" description="Helical" evidence="1">
    <location>
        <begin position="6"/>
        <end position="24"/>
    </location>
</feature>
<keyword evidence="1" id="KW-1133">Transmembrane helix</keyword>
<dbReference type="Proteomes" id="UP000221947">
    <property type="component" value="Segment"/>
</dbReference>
<keyword evidence="3" id="KW-1185">Reference proteome</keyword>
<name>A0A0F6WBS6_9CAUD</name>
<keyword evidence="1" id="KW-0812">Transmembrane</keyword>
<evidence type="ECO:0000313" key="3">
    <source>
        <dbReference type="Proteomes" id="UP000221947"/>
    </source>
</evidence>
<keyword evidence="1" id="KW-0472">Membrane</keyword>
<evidence type="ECO:0008006" key="4">
    <source>
        <dbReference type="Google" id="ProtNLM"/>
    </source>
</evidence>
<gene>
    <name evidence="2" type="ORF">PHIM7_313</name>
</gene>
<accession>A0A0F6WBS6</accession>